<dbReference type="NCBIfam" id="TIGR01730">
    <property type="entry name" value="RND_mfp"/>
    <property type="match status" value="1"/>
</dbReference>
<dbReference type="EMBL" id="RCNR01000035">
    <property type="protein sequence ID" value="MUH37236.1"/>
    <property type="molecule type" value="Genomic_DNA"/>
</dbReference>
<protein>
    <submittedName>
        <fullName evidence="7">Efflux RND transporter periplasmic adaptor subunit</fullName>
    </submittedName>
</protein>
<dbReference type="InterPro" id="IPR058792">
    <property type="entry name" value="Beta-barrel_RND_2"/>
</dbReference>
<evidence type="ECO:0000259" key="6">
    <source>
        <dbReference type="Pfam" id="PF25973"/>
    </source>
</evidence>
<dbReference type="OrthoDB" id="9806939at2"/>
<evidence type="ECO:0000313" key="8">
    <source>
        <dbReference type="Proteomes" id="UP000540519"/>
    </source>
</evidence>
<keyword evidence="8" id="KW-1185">Reference proteome</keyword>
<dbReference type="AlphaFoldDB" id="A0A7X3D380"/>
<gene>
    <name evidence="7" type="ORF">D9O36_15400</name>
</gene>
<dbReference type="GO" id="GO:1990281">
    <property type="term" value="C:efflux pump complex"/>
    <property type="evidence" value="ECO:0007669"/>
    <property type="project" value="TreeGrafter"/>
</dbReference>
<dbReference type="Gene3D" id="2.40.50.100">
    <property type="match status" value="1"/>
</dbReference>
<evidence type="ECO:0000313" key="7">
    <source>
        <dbReference type="EMBL" id="MUH37236.1"/>
    </source>
</evidence>
<feature type="domain" description="Multidrug resistance protein MdtA-like C-terminal permuted SH3" evidence="5">
    <location>
        <begin position="311"/>
        <end position="375"/>
    </location>
</feature>
<dbReference type="InterPro" id="IPR006143">
    <property type="entry name" value="RND_pump_MFP"/>
</dbReference>
<feature type="domain" description="CzcB-like alpha-helical hairpin" evidence="3">
    <location>
        <begin position="134"/>
        <end position="190"/>
    </location>
</feature>
<dbReference type="Gene3D" id="2.40.30.170">
    <property type="match status" value="1"/>
</dbReference>
<evidence type="ECO:0000259" key="3">
    <source>
        <dbReference type="Pfam" id="PF25893"/>
    </source>
</evidence>
<sequence>MKKILYLATTALLFSACGEKEASVSDIISQGNIESIRAKKTELSEKQKSLELELQKLDSVIATMNRDEKLPLVTTVTAKAEKFDHFLELQGNVKTKQNVLVYPEMAGTLQRVYVKEGQRVTSGQILATIDDGGMSSQLSQFKTQAELAKTTFERRKRLWEQKIGSELEYLSAKTNYEAAEDAVKQAQSQLGKSSIRAPFSGIIDNVIKDQGTVVSPGPGSEVFRIVNLSDMYIEVDVPETYLAGIQVGKEAKVYFPVLGDTVMTKVRQTGNFINPSNRAFTVEIAVPNKKGNIKPNLTAKVNINDYSSEEAIVIPQSIISENAEGDQYVYIAEPTDGENEAILKKSIIKTGKTQGSHIEVLSGINDGDHIIEEGARSVKDGQKVKILNNQTDEQ</sequence>
<dbReference type="InterPro" id="IPR058627">
    <property type="entry name" value="MdtA-like_C"/>
</dbReference>
<dbReference type="Proteomes" id="UP000540519">
    <property type="component" value="Unassembled WGS sequence"/>
</dbReference>
<comment type="similarity">
    <text evidence="1">Belongs to the membrane fusion protein (MFP) (TC 8.A.1) family.</text>
</comment>
<dbReference type="Gene3D" id="2.40.420.20">
    <property type="match status" value="1"/>
</dbReference>
<dbReference type="Pfam" id="PF25967">
    <property type="entry name" value="RND-MFP_C"/>
    <property type="match status" value="1"/>
</dbReference>
<feature type="coiled-coil region" evidence="2">
    <location>
        <begin position="33"/>
        <end position="67"/>
    </location>
</feature>
<evidence type="ECO:0000259" key="5">
    <source>
        <dbReference type="Pfam" id="PF25967"/>
    </source>
</evidence>
<dbReference type="Pfam" id="PF25954">
    <property type="entry name" value="Beta-barrel_RND_2"/>
    <property type="match status" value="1"/>
</dbReference>
<dbReference type="Gene3D" id="1.10.287.470">
    <property type="entry name" value="Helix hairpin bin"/>
    <property type="match status" value="1"/>
</dbReference>
<organism evidence="7 8">
    <name type="scientific">Zobellia amurskyensis</name>
    <dbReference type="NCBI Taxonomy" id="248905"/>
    <lineage>
        <taxon>Bacteria</taxon>
        <taxon>Pseudomonadati</taxon>
        <taxon>Bacteroidota</taxon>
        <taxon>Flavobacteriia</taxon>
        <taxon>Flavobacteriales</taxon>
        <taxon>Flavobacteriaceae</taxon>
        <taxon>Zobellia</taxon>
    </lineage>
</organism>
<accession>A0A7X3D380</accession>
<dbReference type="PROSITE" id="PS51257">
    <property type="entry name" value="PROKAR_LIPOPROTEIN"/>
    <property type="match status" value="1"/>
</dbReference>
<dbReference type="InterPro" id="IPR058647">
    <property type="entry name" value="BSH_CzcB-like"/>
</dbReference>
<keyword evidence="2" id="KW-0175">Coiled coil</keyword>
<evidence type="ECO:0000256" key="2">
    <source>
        <dbReference type="SAM" id="Coils"/>
    </source>
</evidence>
<dbReference type="RefSeq" id="WP_155600586.1">
    <property type="nucleotide sequence ID" value="NZ_RCNR01000035.1"/>
</dbReference>
<dbReference type="PANTHER" id="PTHR30469:SF15">
    <property type="entry name" value="HLYD FAMILY OF SECRETION PROTEINS"/>
    <property type="match status" value="1"/>
</dbReference>
<evidence type="ECO:0000259" key="4">
    <source>
        <dbReference type="Pfam" id="PF25954"/>
    </source>
</evidence>
<dbReference type="Pfam" id="PF25893">
    <property type="entry name" value="HH_CzcB"/>
    <property type="match status" value="1"/>
</dbReference>
<proteinExistence type="inferred from homology"/>
<feature type="domain" description="CzcB-like barrel-sandwich hybrid" evidence="6">
    <location>
        <begin position="99"/>
        <end position="214"/>
    </location>
</feature>
<dbReference type="PANTHER" id="PTHR30469">
    <property type="entry name" value="MULTIDRUG RESISTANCE PROTEIN MDTA"/>
    <property type="match status" value="1"/>
</dbReference>
<reference evidence="7 8" key="1">
    <citation type="journal article" date="2019" name="Mar. Drugs">
        <title>Comparative Genomics and CAZyme Genome Repertoires of Marine Zobellia amurskyensis KMM 3526(T) and Zobellia laminariae KMM 3676(T).</title>
        <authorList>
            <person name="Chernysheva N."/>
            <person name="Bystritskaya E."/>
            <person name="Stenkova A."/>
            <person name="Golovkin I."/>
            <person name="Nedashkovskaya O."/>
            <person name="Isaeva M."/>
        </authorList>
    </citation>
    <scope>NUCLEOTIDE SEQUENCE [LARGE SCALE GENOMIC DNA]</scope>
    <source>
        <strain evidence="7 8">KMM 3526</strain>
    </source>
</reference>
<name>A0A7X3D380_9FLAO</name>
<dbReference type="GO" id="GO:0015562">
    <property type="term" value="F:efflux transmembrane transporter activity"/>
    <property type="evidence" value="ECO:0007669"/>
    <property type="project" value="TreeGrafter"/>
</dbReference>
<dbReference type="SUPFAM" id="SSF111369">
    <property type="entry name" value="HlyD-like secretion proteins"/>
    <property type="match status" value="1"/>
</dbReference>
<evidence type="ECO:0000256" key="1">
    <source>
        <dbReference type="ARBA" id="ARBA00009477"/>
    </source>
</evidence>
<dbReference type="Pfam" id="PF25973">
    <property type="entry name" value="BSH_CzcB"/>
    <property type="match status" value="1"/>
</dbReference>
<comment type="caution">
    <text evidence="7">The sequence shown here is derived from an EMBL/GenBank/DDBJ whole genome shotgun (WGS) entry which is preliminary data.</text>
</comment>
<dbReference type="InterPro" id="IPR058648">
    <property type="entry name" value="HH_CzcB-like"/>
</dbReference>
<feature type="domain" description="CusB-like beta-barrel" evidence="4">
    <location>
        <begin position="233"/>
        <end position="305"/>
    </location>
</feature>